<dbReference type="Pfam" id="PF21082">
    <property type="entry name" value="MS_channel_3rd"/>
    <property type="match status" value="1"/>
</dbReference>
<dbReference type="PANTHER" id="PTHR30221:SF1">
    <property type="entry name" value="SMALL-CONDUCTANCE MECHANOSENSITIVE CHANNEL"/>
    <property type="match status" value="1"/>
</dbReference>
<dbReference type="InterPro" id="IPR010920">
    <property type="entry name" value="LSM_dom_sf"/>
</dbReference>
<keyword evidence="7" id="KW-0997">Cell inner membrane</keyword>
<dbReference type="STRING" id="634430.SAMN04488241_101400"/>
<protein>
    <recommendedName>
        <fullName evidence="7">Small-conductance mechanosensitive channel</fullName>
    </recommendedName>
</protein>
<feature type="domain" description="Mechanosensitive ion channel MscS C-terminal" evidence="10">
    <location>
        <begin position="196"/>
        <end position="277"/>
    </location>
</feature>
<feature type="compositionally biased region" description="Basic and acidic residues" evidence="8">
    <location>
        <begin position="322"/>
        <end position="333"/>
    </location>
</feature>
<feature type="transmembrane region" description="Helical" evidence="7">
    <location>
        <begin position="109"/>
        <end position="135"/>
    </location>
</feature>
<evidence type="ECO:0000256" key="8">
    <source>
        <dbReference type="SAM" id="MobiDB-lite"/>
    </source>
</evidence>
<dbReference type="Gene3D" id="1.10.287.1260">
    <property type="match status" value="1"/>
</dbReference>
<evidence type="ECO:0000259" key="10">
    <source>
        <dbReference type="Pfam" id="PF21082"/>
    </source>
</evidence>
<dbReference type="InterPro" id="IPR049278">
    <property type="entry name" value="MS_channel_C"/>
</dbReference>
<dbReference type="OrthoDB" id="9814206at2"/>
<evidence type="ECO:0000313" key="11">
    <source>
        <dbReference type="EMBL" id="SFP40198.1"/>
    </source>
</evidence>
<proteinExistence type="inferred from homology"/>
<evidence type="ECO:0000256" key="7">
    <source>
        <dbReference type="RuleBase" id="RU369025"/>
    </source>
</evidence>
<keyword evidence="4 7" id="KW-0812">Transmembrane</keyword>
<dbReference type="AlphaFoldDB" id="A0A1I5Q1J0"/>
<dbReference type="SUPFAM" id="SSF50182">
    <property type="entry name" value="Sm-like ribonucleoproteins"/>
    <property type="match status" value="1"/>
</dbReference>
<organism evidence="11 12">
    <name type="scientific">Sphingomonas rubra</name>
    <dbReference type="NCBI Taxonomy" id="634430"/>
    <lineage>
        <taxon>Bacteria</taxon>
        <taxon>Pseudomonadati</taxon>
        <taxon>Pseudomonadota</taxon>
        <taxon>Alphaproteobacteria</taxon>
        <taxon>Sphingomonadales</taxon>
        <taxon>Sphingomonadaceae</taxon>
        <taxon>Sphingomonas</taxon>
    </lineage>
</organism>
<dbReference type="InterPro" id="IPR023408">
    <property type="entry name" value="MscS_beta-dom_sf"/>
</dbReference>
<evidence type="ECO:0000313" key="12">
    <source>
        <dbReference type="Proteomes" id="UP000199586"/>
    </source>
</evidence>
<keyword evidence="5 7" id="KW-1133">Transmembrane helix</keyword>
<keyword evidence="6 7" id="KW-0472">Membrane</keyword>
<dbReference type="GO" id="GO:0005886">
    <property type="term" value="C:plasma membrane"/>
    <property type="evidence" value="ECO:0007669"/>
    <property type="project" value="UniProtKB-SubCell"/>
</dbReference>
<dbReference type="Pfam" id="PF00924">
    <property type="entry name" value="MS_channel_2nd"/>
    <property type="match status" value="1"/>
</dbReference>
<evidence type="ECO:0000256" key="1">
    <source>
        <dbReference type="ARBA" id="ARBA00004651"/>
    </source>
</evidence>
<comment type="similarity">
    <text evidence="2 7">Belongs to the MscS (TC 1.A.23) family.</text>
</comment>
<name>A0A1I5Q1J0_9SPHN</name>
<dbReference type="Gene3D" id="3.30.70.100">
    <property type="match status" value="1"/>
</dbReference>
<keyword evidence="12" id="KW-1185">Reference proteome</keyword>
<feature type="domain" description="Mechanosensitive ion channel MscS" evidence="9">
    <location>
        <begin position="122"/>
        <end position="184"/>
    </location>
</feature>
<evidence type="ECO:0000256" key="3">
    <source>
        <dbReference type="ARBA" id="ARBA00022475"/>
    </source>
</evidence>
<keyword evidence="7" id="KW-0406">Ion transport</keyword>
<dbReference type="GO" id="GO:0008381">
    <property type="term" value="F:mechanosensitive monoatomic ion channel activity"/>
    <property type="evidence" value="ECO:0007669"/>
    <property type="project" value="InterPro"/>
</dbReference>
<dbReference type="RefSeq" id="WP_093330570.1">
    <property type="nucleotide sequence ID" value="NZ_FOXP01000001.1"/>
</dbReference>
<sequence>MANPAPAEADPGVVDANVGLIWRTADRLLDGFFAMIPLLVAALAVFVVLLFLAKGLRYLVERALARTSNRSAATAIGRILYILMLGMAVLIAVTVAFPSMTPGRLISTLGIGGIAIGFAFKDIFQNLLAGILLLLRHPFRVGDEITTGEFTGTVEAIETRATFIRTYDGRRIIIPNGDVYTKPVTVISAYDMLRTEYDVGIGYGDDLGRAKEVALEAIKGVQGVLADPAPDVLVWELGESSKNIRLRWWTRPHRAEVLRVRDAVLKAAAEAIAAEGMDLPFPTQVVLFHDQTEETDGDRTRQREGWPAGDAPPKPRPLNRLELVRAKATDDRA</sequence>
<accession>A0A1I5Q1J0</accession>
<dbReference type="InterPro" id="IPR045275">
    <property type="entry name" value="MscS_archaea/bacteria_type"/>
</dbReference>
<dbReference type="InterPro" id="IPR011014">
    <property type="entry name" value="MscS_channel_TM-2"/>
</dbReference>
<feature type="transmembrane region" description="Helical" evidence="7">
    <location>
        <begin position="32"/>
        <end position="54"/>
    </location>
</feature>
<evidence type="ECO:0000259" key="9">
    <source>
        <dbReference type="Pfam" id="PF00924"/>
    </source>
</evidence>
<keyword evidence="3" id="KW-1003">Cell membrane</keyword>
<comment type="subcellular location">
    <subcellularLocation>
        <location evidence="7">Cell inner membrane</location>
        <topology evidence="7">Multi-pass membrane protein</topology>
    </subcellularLocation>
    <subcellularLocation>
        <location evidence="1">Cell membrane</location>
        <topology evidence="1">Multi-pass membrane protein</topology>
    </subcellularLocation>
</comment>
<feature type="transmembrane region" description="Helical" evidence="7">
    <location>
        <begin position="75"/>
        <end position="97"/>
    </location>
</feature>
<dbReference type="Proteomes" id="UP000199586">
    <property type="component" value="Unassembled WGS sequence"/>
</dbReference>
<comment type="function">
    <text evidence="7">Mechanosensitive channel that participates in the regulation of osmotic pressure changes within the cell, opening in response to stretch forces in the membrane lipid bilayer, without the need for other proteins. Contributes to normal resistance to hypoosmotic shock. Forms an ion channel of 1.0 nanosiemens conductance with a slight preference for anions.</text>
</comment>
<comment type="caution">
    <text evidence="7">Lacks conserved residue(s) required for the propagation of feature annotation.</text>
</comment>
<dbReference type="InterPro" id="IPR006685">
    <property type="entry name" value="MscS_channel_2nd"/>
</dbReference>
<dbReference type="SUPFAM" id="SSF82861">
    <property type="entry name" value="Mechanosensitive channel protein MscS (YggB), transmembrane region"/>
    <property type="match status" value="1"/>
</dbReference>
<dbReference type="InterPro" id="IPR008910">
    <property type="entry name" value="MSC_TM_helix"/>
</dbReference>
<comment type="subunit">
    <text evidence="7">Homoheptamer.</text>
</comment>
<dbReference type="Pfam" id="PF05552">
    <property type="entry name" value="MS_channel_1st_1"/>
    <property type="match status" value="1"/>
</dbReference>
<evidence type="ECO:0000256" key="6">
    <source>
        <dbReference type="ARBA" id="ARBA00023136"/>
    </source>
</evidence>
<gene>
    <name evidence="11" type="ORF">SAMN04488241_101400</name>
</gene>
<evidence type="ECO:0000256" key="5">
    <source>
        <dbReference type="ARBA" id="ARBA00022989"/>
    </source>
</evidence>
<feature type="region of interest" description="Disordered" evidence="8">
    <location>
        <begin position="293"/>
        <end position="333"/>
    </location>
</feature>
<evidence type="ECO:0000256" key="2">
    <source>
        <dbReference type="ARBA" id="ARBA00008017"/>
    </source>
</evidence>
<reference evidence="11 12" key="1">
    <citation type="submission" date="2016-10" db="EMBL/GenBank/DDBJ databases">
        <authorList>
            <person name="de Groot N.N."/>
        </authorList>
    </citation>
    <scope>NUCLEOTIDE SEQUENCE [LARGE SCALE GENOMIC DNA]</scope>
    <source>
        <strain evidence="11 12">CGMCC 1.9113</strain>
    </source>
</reference>
<keyword evidence="7" id="KW-0407">Ion channel</keyword>
<dbReference type="EMBL" id="FOXP01000001">
    <property type="protein sequence ID" value="SFP40198.1"/>
    <property type="molecule type" value="Genomic_DNA"/>
</dbReference>
<dbReference type="InterPro" id="IPR011066">
    <property type="entry name" value="MscS_channel_C_sf"/>
</dbReference>
<dbReference type="SUPFAM" id="SSF82689">
    <property type="entry name" value="Mechanosensitive channel protein MscS (YggB), C-terminal domain"/>
    <property type="match status" value="1"/>
</dbReference>
<evidence type="ECO:0000256" key="4">
    <source>
        <dbReference type="ARBA" id="ARBA00022692"/>
    </source>
</evidence>
<dbReference type="Gene3D" id="2.30.30.60">
    <property type="match status" value="1"/>
</dbReference>
<dbReference type="PANTHER" id="PTHR30221">
    <property type="entry name" value="SMALL-CONDUCTANCE MECHANOSENSITIVE CHANNEL"/>
    <property type="match status" value="1"/>
</dbReference>
<keyword evidence="7" id="KW-0813">Transport</keyword>